<gene>
    <name evidence="1" type="ORF">T4E_9711</name>
</gene>
<evidence type="ECO:0000313" key="1">
    <source>
        <dbReference type="EMBL" id="KRX91842.1"/>
    </source>
</evidence>
<dbReference type="STRING" id="6337.A0A0V0XVJ3"/>
<accession>A0A0V0XVJ3</accession>
<reference evidence="1 2" key="1">
    <citation type="submission" date="2015-01" db="EMBL/GenBank/DDBJ databases">
        <title>Evolution of Trichinella species and genotypes.</title>
        <authorList>
            <person name="Korhonen P.K."/>
            <person name="Edoardo P."/>
            <person name="Giuseppe L.R."/>
            <person name="Gasser R.B."/>
        </authorList>
    </citation>
    <scope>NUCLEOTIDE SEQUENCE [LARGE SCALE GENOMIC DNA]</scope>
    <source>
        <strain evidence="1">ISS141</strain>
    </source>
</reference>
<protein>
    <submittedName>
        <fullName evidence="1">Uncharacterized protein</fullName>
    </submittedName>
</protein>
<dbReference type="EMBL" id="JYDU01000126">
    <property type="protein sequence ID" value="KRX91842.1"/>
    <property type="molecule type" value="Genomic_DNA"/>
</dbReference>
<sequence>MSLYTFTPAVLYYHTSSTMSKFQLLRFKKNGLTLMMGENDTLSITKKVTEEVIVNFKVIAEDMSQKTNEVR</sequence>
<dbReference type="AlphaFoldDB" id="A0A0V0XVJ3"/>
<name>A0A0V0XVJ3_TRIPS</name>
<organism evidence="1 2">
    <name type="scientific">Trichinella pseudospiralis</name>
    <name type="common">Parasitic roundworm</name>
    <dbReference type="NCBI Taxonomy" id="6337"/>
    <lineage>
        <taxon>Eukaryota</taxon>
        <taxon>Metazoa</taxon>
        <taxon>Ecdysozoa</taxon>
        <taxon>Nematoda</taxon>
        <taxon>Enoplea</taxon>
        <taxon>Dorylaimia</taxon>
        <taxon>Trichinellida</taxon>
        <taxon>Trichinellidae</taxon>
        <taxon>Trichinella</taxon>
    </lineage>
</organism>
<evidence type="ECO:0000313" key="2">
    <source>
        <dbReference type="Proteomes" id="UP000054815"/>
    </source>
</evidence>
<dbReference type="Proteomes" id="UP000054815">
    <property type="component" value="Unassembled WGS sequence"/>
</dbReference>
<proteinExistence type="predicted"/>
<comment type="caution">
    <text evidence="1">The sequence shown here is derived from an EMBL/GenBank/DDBJ whole genome shotgun (WGS) entry which is preliminary data.</text>
</comment>